<dbReference type="InterPro" id="IPR040079">
    <property type="entry name" value="Glutathione_S-Trfase"/>
</dbReference>
<dbReference type="PROSITE" id="PS50405">
    <property type="entry name" value="GST_CTER"/>
    <property type="match status" value="1"/>
</dbReference>
<dbReference type="SUPFAM" id="SSF52833">
    <property type="entry name" value="Thioredoxin-like"/>
    <property type="match status" value="1"/>
</dbReference>
<proteinExistence type="predicted"/>
<feature type="domain" description="GST C-terminal" evidence="2">
    <location>
        <begin position="72"/>
        <end position="187"/>
    </location>
</feature>
<dbReference type="CDD" id="cd03196">
    <property type="entry name" value="GST_C_5"/>
    <property type="match status" value="1"/>
</dbReference>
<dbReference type="InterPro" id="IPR036249">
    <property type="entry name" value="Thioredoxin-like_sf"/>
</dbReference>
<dbReference type="SUPFAM" id="SSF47616">
    <property type="entry name" value="GST C-terminal domain-like"/>
    <property type="match status" value="1"/>
</dbReference>
<comment type="caution">
    <text evidence="3">The sequence shown here is derived from an EMBL/GenBank/DDBJ whole genome shotgun (WGS) entry which is preliminary data.</text>
</comment>
<dbReference type="Proteomes" id="UP000619761">
    <property type="component" value="Unassembled WGS sequence"/>
</dbReference>
<feature type="domain" description="GST N-terminal" evidence="1">
    <location>
        <begin position="1"/>
        <end position="66"/>
    </location>
</feature>
<dbReference type="InterPro" id="IPR050983">
    <property type="entry name" value="GST_Omega/HSP26"/>
</dbReference>
<evidence type="ECO:0000313" key="4">
    <source>
        <dbReference type="Proteomes" id="UP000619761"/>
    </source>
</evidence>
<dbReference type="Pfam" id="PF13409">
    <property type="entry name" value="GST_N_2"/>
    <property type="match status" value="1"/>
</dbReference>
<dbReference type="PANTHER" id="PTHR43968:SF6">
    <property type="entry name" value="GLUTATHIONE S-TRANSFERASE OMEGA"/>
    <property type="match status" value="1"/>
</dbReference>
<dbReference type="Pfam" id="PF13410">
    <property type="entry name" value="GST_C_2"/>
    <property type="match status" value="1"/>
</dbReference>
<gene>
    <name evidence="3" type="ORF">GCM10011613_16330</name>
</gene>
<dbReference type="InterPro" id="IPR010987">
    <property type="entry name" value="Glutathione-S-Trfase_C-like"/>
</dbReference>
<accession>A0ABQ3B142</accession>
<reference evidence="4" key="1">
    <citation type="journal article" date="2019" name="Int. J. Syst. Evol. Microbiol.">
        <title>The Global Catalogue of Microorganisms (GCM) 10K type strain sequencing project: providing services to taxonomists for standard genome sequencing and annotation.</title>
        <authorList>
            <consortium name="The Broad Institute Genomics Platform"/>
            <consortium name="The Broad Institute Genome Sequencing Center for Infectious Disease"/>
            <person name="Wu L."/>
            <person name="Ma J."/>
        </authorList>
    </citation>
    <scope>NUCLEOTIDE SEQUENCE [LARGE SCALE GENOMIC DNA]</scope>
    <source>
        <strain evidence="4">KCTC 32239</strain>
    </source>
</reference>
<dbReference type="InterPro" id="IPR036282">
    <property type="entry name" value="Glutathione-S-Trfase_C_sf"/>
</dbReference>
<dbReference type="PANTHER" id="PTHR43968">
    <property type="match status" value="1"/>
</dbReference>
<evidence type="ECO:0000313" key="3">
    <source>
        <dbReference type="EMBL" id="GGY72110.1"/>
    </source>
</evidence>
<name>A0ABQ3B142_9GAMM</name>
<dbReference type="Gene3D" id="1.20.1050.10">
    <property type="match status" value="1"/>
</dbReference>
<dbReference type="SFLD" id="SFLDS00019">
    <property type="entry name" value="Glutathione_Transferase_(cytos"/>
    <property type="match status" value="1"/>
</dbReference>
<organism evidence="3 4">
    <name type="scientific">Cellvibrio zantedeschiae</name>
    <dbReference type="NCBI Taxonomy" id="1237077"/>
    <lineage>
        <taxon>Bacteria</taxon>
        <taxon>Pseudomonadati</taxon>
        <taxon>Pseudomonadota</taxon>
        <taxon>Gammaproteobacteria</taxon>
        <taxon>Cellvibrionales</taxon>
        <taxon>Cellvibrionaceae</taxon>
        <taxon>Cellvibrio</taxon>
    </lineage>
</organism>
<dbReference type="Gene3D" id="3.40.30.10">
    <property type="entry name" value="Glutaredoxin"/>
    <property type="match status" value="1"/>
</dbReference>
<protein>
    <submittedName>
        <fullName evidence="3">Glutathione S-transferase</fullName>
    </submittedName>
</protein>
<dbReference type="EMBL" id="BMYZ01000001">
    <property type="protein sequence ID" value="GGY72110.1"/>
    <property type="molecule type" value="Genomic_DNA"/>
</dbReference>
<dbReference type="InterPro" id="IPR004045">
    <property type="entry name" value="Glutathione_S-Trfase_N"/>
</dbReference>
<evidence type="ECO:0000259" key="2">
    <source>
        <dbReference type="PROSITE" id="PS50405"/>
    </source>
</evidence>
<evidence type="ECO:0000259" key="1">
    <source>
        <dbReference type="PROSITE" id="PS50404"/>
    </source>
</evidence>
<sequence length="187" mass="22078">MRARMAIYIAGIDVEKIEVSLKNKPQSLLDYSPKATVPVVVTPTGEVIEQSRDIMNWALLQADPDNWLLQNDILMQQQMKQLIDSCDNEFKPLLDRYKYFDRYPEYSQLEYRQQAENFIQVLETRLKQQAFLVDSQMRLADAAIFPFTRQFAAVDHDWFMQSDYTNLQRWIDVCVNTTMFKSIMEKS</sequence>
<keyword evidence="4" id="KW-1185">Reference proteome</keyword>
<dbReference type="PROSITE" id="PS50404">
    <property type="entry name" value="GST_NTER"/>
    <property type="match status" value="1"/>
</dbReference>